<organism evidence="1 2">
    <name type="scientific">Sinomonas cellulolyticus</name>
    <dbReference type="NCBI Taxonomy" id="2801916"/>
    <lineage>
        <taxon>Bacteria</taxon>
        <taxon>Bacillati</taxon>
        <taxon>Actinomycetota</taxon>
        <taxon>Actinomycetes</taxon>
        <taxon>Micrococcales</taxon>
        <taxon>Micrococcaceae</taxon>
        <taxon>Sinomonas</taxon>
    </lineage>
</organism>
<sequence>MGLELEYTFLAARIPEEARAAPPVRIVDVYIPEKGPAHPRLRARQAGQRFELTKKTRLAQDDASALREETIELDEGEFAALTASNARRVVKDRHTVTLEGFPAEVDVFAERLAGLVLIDFEFPHEAARASFRPPAVCLADVTQEDFLAGGVLAGKSFADIAPGLERLGYAPLR</sequence>
<reference evidence="1 2" key="1">
    <citation type="submission" date="2021-01" db="EMBL/GenBank/DDBJ databases">
        <title>Genome public.</title>
        <authorList>
            <person name="Liu C."/>
            <person name="Sun Q."/>
        </authorList>
    </citation>
    <scope>NUCLEOTIDE SEQUENCE [LARGE SCALE GENOMIC DNA]</scope>
    <source>
        <strain evidence="1 2">JC656</strain>
    </source>
</reference>
<accession>A0ABS1K0Z8</accession>
<dbReference type="InterPro" id="IPR033469">
    <property type="entry name" value="CYTH-like_dom_sf"/>
</dbReference>
<gene>
    <name evidence="1" type="ORF">JJE72_00465</name>
</gene>
<evidence type="ECO:0008006" key="3">
    <source>
        <dbReference type="Google" id="ProtNLM"/>
    </source>
</evidence>
<protein>
    <recommendedName>
        <fullName evidence="3">CYTH domain-containing protein</fullName>
    </recommendedName>
</protein>
<dbReference type="Proteomes" id="UP000639051">
    <property type="component" value="Unassembled WGS sequence"/>
</dbReference>
<dbReference type="RefSeq" id="WP_189695071.1">
    <property type="nucleotide sequence ID" value="NZ_BNCM01000017.1"/>
</dbReference>
<comment type="caution">
    <text evidence="1">The sequence shown here is derived from an EMBL/GenBank/DDBJ whole genome shotgun (WGS) entry which is preliminary data.</text>
</comment>
<keyword evidence="2" id="KW-1185">Reference proteome</keyword>
<dbReference type="SUPFAM" id="SSF55154">
    <property type="entry name" value="CYTH-like phosphatases"/>
    <property type="match status" value="1"/>
</dbReference>
<evidence type="ECO:0000313" key="1">
    <source>
        <dbReference type="EMBL" id="MBL0703976.1"/>
    </source>
</evidence>
<name>A0ABS1K0Z8_9MICC</name>
<evidence type="ECO:0000313" key="2">
    <source>
        <dbReference type="Proteomes" id="UP000639051"/>
    </source>
</evidence>
<proteinExistence type="predicted"/>
<dbReference type="Gene3D" id="2.40.320.10">
    <property type="entry name" value="Hypothetical Protein Pfu-838710-001"/>
    <property type="match status" value="1"/>
</dbReference>
<dbReference type="EMBL" id="JAERRC010000002">
    <property type="protein sequence ID" value="MBL0703976.1"/>
    <property type="molecule type" value="Genomic_DNA"/>
</dbReference>